<accession>A0A914CUK9</accession>
<evidence type="ECO:0000313" key="1">
    <source>
        <dbReference type="Proteomes" id="UP000887540"/>
    </source>
</evidence>
<sequence>MAIGESFDACYYGVLEILGIDKYITVFSGSGFTTIFGGMIGIPSTPSFLPGMLAGMPPFSYVDRAKNLFTTVLMNW</sequence>
<proteinExistence type="predicted"/>
<protein>
    <submittedName>
        <fullName evidence="2">Cytochrome-c oxidase</fullName>
    </submittedName>
</protein>
<evidence type="ECO:0000313" key="2">
    <source>
        <dbReference type="WBParaSite" id="ACRNAN_scaffold1449.g20780.t1"/>
    </source>
</evidence>
<name>A0A914CUK9_9BILA</name>
<dbReference type="Proteomes" id="UP000887540">
    <property type="component" value="Unplaced"/>
</dbReference>
<keyword evidence="1" id="KW-1185">Reference proteome</keyword>
<reference evidence="2" key="1">
    <citation type="submission" date="2022-11" db="UniProtKB">
        <authorList>
            <consortium name="WormBaseParasite"/>
        </authorList>
    </citation>
    <scope>IDENTIFICATION</scope>
</reference>
<dbReference type="WBParaSite" id="ACRNAN_scaffold1449.g20780.t1">
    <property type="protein sequence ID" value="ACRNAN_scaffold1449.g20780.t1"/>
    <property type="gene ID" value="ACRNAN_scaffold1449.g20780"/>
</dbReference>
<organism evidence="1 2">
    <name type="scientific">Acrobeloides nanus</name>
    <dbReference type="NCBI Taxonomy" id="290746"/>
    <lineage>
        <taxon>Eukaryota</taxon>
        <taxon>Metazoa</taxon>
        <taxon>Ecdysozoa</taxon>
        <taxon>Nematoda</taxon>
        <taxon>Chromadorea</taxon>
        <taxon>Rhabditida</taxon>
        <taxon>Tylenchina</taxon>
        <taxon>Cephalobomorpha</taxon>
        <taxon>Cephaloboidea</taxon>
        <taxon>Cephalobidae</taxon>
        <taxon>Acrobeloides</taxon>
    </lineage>
</organism>
<dbReference type="AlphaFoldDB" id="A0A914CUK9"/>